<evidence type="ECO:0000256" key="1">
    <source>
        <dbReference type="SAM" id="MobiDB-lite"/>
    </source>
</evidence>
<name>A0AA87YVN5_FICCA</name>
<sequence>MNGNPQEGARETTIVTRGHVGQHQERASVWMEIVEGQCKSSWTINHDQERDARAHDDNSQEKVEE</sequence>
<accession>A0AA87YVN5</accession>
<protein>
    <submittedName>
        <fullName evidence="2">Uncharacterized protein</fullName>
    </submittedName>
</protein>
<evidence type="ECO:0000313" key="3">
    <source>
        <dbReference type="Proteomes" id="UP001187192"/>
    </source>
</evidence>
<feature type="region of interest" description="Disordered" evidence="1">
    <location>
        <begin position="1"/>
        <end position="22"/>
    </location>
</feature>
<keyword evidence="3" id="KW-1185">Reference proteome</keyword>
<feature type="compositionally biased region" description="Basic and acidic residues" evidence="1">
    <location>
        <begin position="46"/>
        <end position="65"/>
    </location>
</feature>
<gene>
    <name evidence="2" type="ORF">TIFTF001_045835</name>
</gene>
<dbReference type="AlphaFoldDB" id="A0AA87YVN5"/>
<organism evidence="2 3">
    <name type="scientific">Ficus carica</name>
    <name type="common">Common fig</name>
    <dbReference type="NCBI Taxonomy" id="3494"/>
    <lineage>
        <taxon>Eukaryota</taxon>
        <taxon>Viridiplantae</taxon>
        <taxon>Streptophyta</taxon>
        <taxon>Embryophyta</taxon>
        <taxon>Tracheophyta</taxon>
        <taxon>Spermatophyta</taxon>
        <taxon>Magnoliopsida</taxon>
        <taxon>eudicotyledons</taxon>
        <taxon>Gunneridae</taxon>
        <taxon>Pentapetalae</taxon>
        <taxon>rosids</taxon>
        <taxon>fabids</taxon>
        <taxon>Rosales</taxon>
        <taxon>Moraceae</taxon>
        <taxon>Ficeae</taxon>
        <taxon>Ficus</taxon>
    </lineage>
</organism>
<reference evidence="2" key="1">
    <citation type="submission" date="2023-07" db="EMBL/GenBank/DDBJ databases">
        <title>draft genome sequence of fig (Ficus carica).</title>
        <authorList>
            <person name="Takahashi T."/>
            <person name="Nishimura K."/>
        </authorList>
    </citation>
    <scope>NUCLEOTIDE SEQUENCE</scope>
</reference>
<proteinExistence type="predicted"/>
<feature type="region of interest" description="Disordered" evidence="1">
    <location>
        <begin position="42"/>
        <end position="65"/>
    </location>
</feature>
<evidence type="ECO:0000313" key="2">
    <source>
        <dbReference type="EMBL" id="GMN24138.1"/>
    </source>
</evidence>
<comment type="caution">
    <text evidence="2">The sequence shown here is derived from an EMBL/GenBank/DDBJ whole genome shotgun (WGS) entry which is preliminary data.</text>
</comment>
<dbReference type="EMBL" id="BTGU01004244">
    <property type="protein sequence ID" value="GMN24138.1"/>
    <property type="molecule type" value="Genomic_DNA"/>
</dbReference>
<dbReference type="Proteomes" id="UP001187192">
    <property type="component" value="Unassembled WGS sequence"/>
</dbReference>